<dbReference type="Gene3D" id="3.30.40.10">
    <property type="entry name" value="Zinc/RING finger domain, C3HC4 (zinc finger)"/>
    <property type="match status" value="1"/>
</dbReference>
<dbReference type="PANTHER" id="PTHR40237">
    <property type="entry name" value="LD44813P"/>
    <property type="match status" value="1"/>
</dbReference>
<organism evidence="1 2">
    <name type="scientific">Eufriesea mexicana</name>
    <dbReference type="NCBI Taxonomy" id="516756"/>
    <lineage>
        <taxon>Eukaryota</taxon>
        <taxon>Metazoa</taxon>
        <taxon>Ecdysozoa</taxon>
        <taxon>Arthropoda</taxon>
        <taxon>Hexapoda</taxon>
        <taxon>Insecta</taxon>
        <taxon>Pterygota</taxon>
        <taxon>Neoptera</taxon>
        <taxon>Endopterygota</taxon>
        <taxon>Hymenoptera</taxon>
        <taxon>Apocrita</taxon>
        <taxon>Aculeata</taxon>
        <taxon>Apoidea</taxon>
        <taxon>Anthophila</taxon>
        <taxon>Apidae</taxon>
        <taxon>Eufriesea</taxon>
    </lineage>
</organism>
<sequence>MGFIDDELQEVSKLCQNVVDGSRLVSCVRTMFSKDYPRTPLLIELKSKTLSVKLLDGLTEVCEKECKKFLGKAQVLPILKFIRNFIDENPLICCYDEISAIKRILQNDDELKLKQKHSCIALKVQQGLYFFKAKIEVPDNYPVACVNLEDADTNFPSLFIRHIIGQGKEIARQCVEPPLKKKTQAPFTPSPSLKIVTSFLIKQTCLPVNPENAETNETADMHVERLYCGHLFHLHCLVTFMKTPPFHGGKKCPTCGQRIYHEKWGVSDKLAEDRWARQQARARELAEVEDFFN</sequence>
<reference evidence="1 2" key="1">
    <citation type="submission" date="2015-07" db="EMBL/GenBank/DDBJ databases">
        <title>The genome of Eufriesea mexicana.</title>
        <authorList>
            <person name="Pan H."/>
            <person name="Kapheim K."/>
        </authorList>
    </citation>
    <scope>NUCLEOTIDE SEQUENCE [LARGE SCALE GENOMIC DNA]</scope>
    <source>
        <strain evidence="1">0111107269</strain>
        <tissue evidence="1">Whole body</tissue>
    </source>
</reference>
<evidence type="ECO:0000313" key="1">
    <source>
        <dbReference type="EMBL" id="OAD53220.1"/>
    </source>
</evidence>
<dbReference type="InterPro" id="IPR013083">
    <property type="entry name" value="Znf_RING/FYVE/PHD"/>
</dbReference>
<gene>
    <name evidence="1" type="ORF">WN48_10639</name>
</gene>
<dbReference type="OrthoDB" id="8062037at2759"/>
<dbReference type="PANTHER" id="PTHR40237:SF1">
    <property type="entry name" value="LD44813P"/>
    <property type="match status" value="1"/>
</dbReference>
<dbReference type="Proteomes" id="UP000250275">
    <property type="component" value="Unassembled WGS sequence"/>
</dbReference>
<dbReference type="EMBL" id="KQ768090">
    <property type="protein sequence ID" value="OAD53220.1"/>
    <property type="molecule type" value="Genomic_DNA"/>
</dbReference>
<evidence type="ECO:0000313" key="2">
    <source>
        <dbReference type="Proteomes" id="UP000250275"/>
    </source>
</evidence>
<dbReference type="SUPFAM" id="SSF57850">
    <property type="entry name" value="RING/U-box"/>
    <property type="match status" value="1"/>
</dbReference>
<accession>A0A310SI03</accession>
<protein>
    <submittedName>
        <fullName evidence="1">Uncharacterized protein</fullName>
    </submittedName>
</protein>
<dbReference type="AlphaFoldDB" id="A0A310SI03"/>
<proteinExistence type="predicted"/>
<name>A0A310SI03_9HYME</name>
<keyword evidence="2" id="KW-1185">Reference proteome</keyword>